<dbReference type="PIRSF" id="PIRSF038038">
    <property type="entry name" value="SMN_Gemin2"/>
    <property type="match status" value="1"/>
</dbReference>
<dbReference type="InterPro" id="IPR035426">
    <property type="entry name" value="Gemin2/Brr1"/>
</dbReference>
<sequence>MTDYVGEPAFIVGKIDKNVNLSFPPTSGEEYIKRVVIEAQKCDDIVVADIDRKRFKNPTIDVEPVSCVEAPPWLGPTLDWQLYQVSDFSNIRLYISQLKNEIQTLKRKWEPPKIDMPQIDDEKGWINSLSGNDKETIRIIPTLDIIFCLNQPMVEQILEYLVEYIETLDKIEYELGQWIYALLVVLEMPLTPDTCSCLRSLARVCSIMRAKSVIMDLKNILFIF</sequence>
<evidence type="ECO:0000256" key="3">
    <source>
        <dbReference type="ARBA" id="ARBA00022664"/>
    </source>
</evidence>
<dbReference type="Pfam" id="PF04938">
    <property type="entry name" value="SIP1"/>
    <property type="match status" value="1"/>
</dbReference>
<dbReference type="OrthoDB" id="428895at2759"/>
<dbReference type="InterPro" id="IPR017364">
    <property type="entry name" value="GEMIN2"/>
</dbReference>
<organism evidence="7 8">
    <name type="scientific">Eufriesea mexicana</name>
    <dbReference type="NCBI Taxonomy" id="516756"/>
    <lineage>
        <taxon>Eukaryota</taxon>
        <taxon>Metazoa</taxon>
        <taxon>Ecdysozoa</taxon>
        <taxon>Arthropoda</taxon>
        <taxon>Hexapoda</taxon>
        <taxon>Insecta</taxon>
        <taxon>Pterygota</taxon>
        <taxon>Neoptera</taxon>
        <taxon>Endopterygota</taxon>
        <taxon>Hymenoptera</taxon>
        <taxon>Apocrita</taxon>
        <taxon>Aculeata</taxon>
        <taxon>Apoidea</taxon>
        <taxon>Anthophila</taxon>
        <taxon>Apidae</taxon>
        <taxon>Eufriesea</taxon>
    </lineage>
</organism>
<reference evidence="7 8" key="1">
    <citation type="submission" date="2015-07" db="EMBL/GenBank/DDBJ databases">
        <title>The genome of Eufriesea mexicana.</title>
        <authorList>
            <person name="Pan H."/>
            <person name="Kapheim K."/>
        </authorList>
    </citation>
    <scope>NUCLEOTIDE SEQUENCE [LARGE SCALE GENOMIC DNA]</scope>
    <source>
        <strain evidence="7">0111107269</strain>
        <tissue evidence="7">Whole body</tissue>
    </source>
</reference>
<proteinExistence type="inferred from homology"/>
<accession>A0A310SI69</accession>
<dbReference type="AlphaFoldDB" id="A0A310SI69"/>
<dbReference type="GO" id="GO:0032797">
    <property type="term" value="C:SMN complex"/>
    <property type="evidence" value="ECO:0007669"/>
    <property type="project" value="TreeGrafter"/>
</dbReference>
<comment type="subcellular location">
    <subcellularLocation>
        <location evidence="1">Cytoplasm</location>
    </subcellularLocation>
</comment>
<dbReference type="PANTHER" id="PTHR12794">
    <property type="entry name" value="GEMIN2"/>
    <property type="match status" value="1"/>
</dbReference>
<keyword evidence="2" id="KW-0963">Cytoplasm</keyword>
<dbReference type="Gene3D" id="1.20.58.1070">
    <property type="match status" value="1"/>
</dbReference>
<keyword evidence="8" id="KW-1185">Reference proteome</keyword>
<name>A0A310SI69_9HYME</name>
<evidence type="ECO:0000256" key="6">
    <source>
        <dbReference type="ARBA" id="ARBA00047179"/>
    </source>
</evidence>
<evidence type="ECO:0000256" key="2">
    <source>
        <dbReference type="ARBA" id="ARBA00022490"/>
    </source>
</evidence>
<dbReference type="GO" id="GO:0000387">
    <property type="term" value="P:spliceosomal snRNP assembly"/>
    <property type="evidence" value="ECO:0007669"/>
    <property type="project" value="InterPro"/>
</dbReference>
<keyword evidence="4" id="KW-0508">mRNA splicing</keyword>
<protein>
    <recommendedName>
        <fullName evidence="6">Gem-associated protein 2</fullName>
    </recommendedName>
</protein>
<dbReference type="EMBL" id="KQ763490">
    <property type="protein sequence ID" value="OAD55022.1"/>
    <property type="molecule type" value="Genomic_DNA"/>
</dbReference>
<evidence type="ECO:0000256" key="1">
    <source>
        <dbReference type="ARBA" id="ARBA00004496"/>
    </source>
</evidence>
<gene>
    <name evidence="7" type="ORF">WN48_05647</name>
</gene>
<keyword evidence="3" id="KW-0507">mRNA processing</keyword>
<dbReference type="PANTHER" id="PTHR12794:SF0">
    <property type="entry name" value="GEM-ASSOCIATED PROTEIN 2"/>
    <property type="match status" value="1"/>
</dbReference>
<dbReference type="GO" id="GO:0005681">
    <property type="term" value="C:spliceosomal complex"/>
    <property type="evidence" value="ECO:0007669"/>
    <property type="project" value="InterPro"/>
</dbReference>
<evidence type="ECO:0000256" key="4">
    <source>
        <dbReference type="ARBA" id="ARBA00023187"/>
    </source>
</evidence>
<dbReference type="Proteomes" id="UP000250275">
    <property type="component" value="Unassembled WGS sequence"/>
</dbReference>
<comment type="similarity">
    <text evidence="5">Belongs to the gemin-2 family.</text>
</comment>
<dbReference type="GO" id="GO:0000245">
    <property type="term" value="P:spliceosomal complex assembly"/>
    <property type="evidence" value="ECO:0007669"/>
    <property type="project" value="InterPro"/>
</dbReference>
<evidence type="ECO:0000313" key="7">
    <source>
        <dbReference type="EMBL" id="OAD55022.1"/>
    </source>
</evidence>
<evidence type="ECO:0000256" key="5">
    <source>
        <dbReference type="ARBA" id="ARBA00025758"/>
    </source>
</evidence>
<evidence type="ECO:0000313" key="8">
    <source>
        <dbReference type="Proteomes" id="UP000250275"/>
    </source>
</evidence>